<gene>
    <name evidence="1" type="ORF">LCGC14_2605000</name>
</gene>
<dbReference type="AlphaFoldDB" id="A0A0F9D0D5"/>
<protein>
    <submittedName>
        <fullName evidence="1">Uncharacterized protein</fullName>
    </submittedName>
</protein>
<name>A0A0F9D0D5_9ZZZZ</name>
<comment type="caution">
    <text evidence="1">The sequence shown here is derived from an EMBL/GenBank/DDBJ whole genome shotgun (WGS) entry which is preliminary data.</text>
</comment>
<evidence type="ECO:0000313" key="1">
    <source>
        <dbReference type="EMBL" id="KKL05538.1"/>
    </source>
</evidence>
<organism evidence="1">
    <name type="scientific">marine sediment metagenome</name>
    <dbReference type="NCBI Taxonomy" id="412755"/>
    <lineage>
        <taxon>unclassified sequences</taxon>
        <taxon>metagenomes</taxon>
        <taxon>ecological metagenomes</taxon>
    </lineage>
</organism>
<proteinExistence type="predicted"/>
<sequence>TIRVPVVTDSTYFYADQLSETITLGKNEFLAGSYWELDRTATVRIQVYKADRAAWFWLNEDDAMYIHSMDSTVNNYVVFPPWLLLSAKKFRFWISNDPADTLVVPYEKRTLH</sequence>
<accession>A0A0F9D0D5</accession>
<reference evidence="1" key="1">
    <citation type="journal article" date="2015" name="Nature">
        <title>Complex archaea that bridge the gap between prokaryotes and eukaryotes.</title>
        <authorList>
            <person name="Spang A."/>
            <person name="Saw J.H."/>
            <person name="Jorgensen S.L."/>
            <person name="Zaremba-Niedzwiedzka K."/>
            <person name="Martijn J."/>
            <person name="Lind A.E."/>
            <person name="van Eijk R."/>
            <person name="Schleper C."/>
            <person name="Guy L."/>
            <person name="Ettema T.J."/>
        </authorList>
    </citation>
    <scope>NUCLEOTIDE SEQUENCE</scope>
</reference>
<dbReference type="EMBL" id="LAZR01044072">
    <property type="protein sequence ID" value="KKL05538.1"/>
    <property type="molecule type" value="Genomic_DNA"/>
</dbReference>
<feature type="non-terminal residue" evidence="1">
    <location>
        <position position="1"/>
    </location>
</feature>